<dbReference type="GO" id="GO:0016757">
    <property type="term" value="F:glycosyltransferase activity"/>
    <property type="evidence" value="ECO:0007669"/>
    <property type="project" value="UniProtKB-KW"/>
</dbReference>
<organism evidence="1">
    <name type="scientific">Cladocopium goreaui</name>
    <dbReference type="NCBI Taxonomy" id="2562237"/>
    <lineage>
        <taxon>Eukaryota</taxon>
        <taxon>Sar</taxon>
        <taxon>Alveolata</taxon>
        <taxon>Dinophyceae</taxon>
        <taxon>Suessiales</taxon>
        <taxon>Symbiodiniaceae</taxon>
        <taxon>Cladocopium</taxon>
    </lineage>
</organism>
<gene>
    <name evidence="1" type="ORF">C1SCF055_LOCUS6884</name>
</gene>
<proteinExistence type="predicted"/>
<reference evidence="1" key="1">
    <citation type="submission" date="2022-10" db="EMBL/GenBank/DDBJ databases">
        <authorList>
            <person name="Chen Y."/>
            <person name="Dougan E. K."/>
            <person name="Chan C."/>
            <person name="Rhodes N."/>
            <person name="Thang M."/>
        </authorList>
    </citation>
    <scope>NUCLEOTIDE SEQUENCE</scope>
</reference>
<dbReference type="EMBL" id="CAMXCT010000445">
    <property type="protein sequence ID" value="CAI3978888.1"/>
    <property type="molecule type" value="Genomic_DNA"/>
</dbReference>
<dbReference type="EMBL" id="CAMXCT020000445">
    <property type="protein sequence ID" value="CAL1132263.1"/>
    <property type="molecule type" value="Genomic_DNA"/>
</dbReference>
<keyword evidence="3" id="KW-0328">Glycosyltransferase</keyword>
<reference evidence="2" key="2">
    <citation type="submission" date="2024-04" db="EMBL/GenBank/DDBJ databases">
        <authorList>
            <person name="Chen Y."/>
            <person name="Shah S."/>
            <person name="Dougan E. K."/>
            <person name="Thang M."/>
            <person name="Chan C."/>
        </authorList>
    </citation>
    <scope>NUCLEOTIDE SEQUENCE [LARGE SCALE GENOMIC DNA]</scope>
</reference>
<evidence type="ECO:0000313" key="4">
    <source>
        <dbReference type="Proteomes" id="UP001152797"/>
    </source>
</evidence>
<dbReference type="AlphaFoldDB" id="A0A9P1FJZ3"/>
<evidence type="ECO:0000313" key="1">
    <source>
        <dbReference type="EMBL" id="CAI3978888.1"/>
    </source>
</evidence>
<dbReference type="EMBL" id="CAMXCT030000445">
    <property type="protein sequence ID" value="CAL4766200.1"/>
    <property type="molecule type" value="Genomic_DNA"/>
</dbReference>
<comment type="caution">
    <text evidence="1">The sequence shown here is derived from an EMBL/GenBank/DDBJ whole genome shotgun (WGS) entry which is preliminary data.</text>
</comment>
<keyword evidence="4" id="KW-1185">Reference proteome</keyword>
<accession>A0A9P1FJZ3</accession>
<keyword evidence="3" id="KW-0808">Transferase</keyword>
<dbReference type="Proteomes" id="UP001152797">
    <property type="component" value="Unassembled WGS sequence"/>
</dbReference>
<protein>
    <submittedName>
        <fullName evidence="3">Anthranilate phosphoribosyltransferase</fullName>
    </submittedName>
</protein>
<evidence type="ECO:0000313" key="3">
    <source>
        <dbReference type="EMBL" id="CAL4766200.1"/>
    </source>
</evidence>
<sequence length="345" mass="38005">MGSKEARSEKPGLLRLRGVAPGRFSSGARGIRSPRRGRLWGFDVGKYGLNMKGACFILNLAILHGGTYETLKDVDGNFQSTLRLTDRAREAARLRNGEYKGEVCPTKPEAEHSAARGFWDDPLVKEIAAKLEPSKKARKNRKMCAEANAKRKALYGYGPGGKRITREDRKGVEKALSGHHVPCVAGAGSGFARRFSFDDGDHGTATAMFEFDFEQLEEEESPREKFQPGEVLRSRSAAVMREEASLQSQVLATLPTGARAQVLLCCGRRLLVALDSPSTTASHMEGWVSSEALDGTVLWERLGKVDQMDARPADVEIRPFREADRPWLRIIEAHAFSSGEQCLDA</sequence>
<name>A0A9P1FJZ3_9DINO</name>
<evidence type="ECO:0000313" key="2">
    <source>
        <dbReference type="EMBL" id="CAL1132263.1"/>
    </source>
</evidence>